<dbReference type="InterPro" id="IPR045569">
    <property type="entry name" value="Metalloprtase-TldD/E_C"/>
</dbReference>
<dbReference type="PANTHER" id="PTHR43421">
    <property type="entry name" value="METALLOPROTEASE PMBA"/>
    <property type="match status" value="1"/>
</dbReference>
<dbReference type="PANTHER" id="PTHR43421:SF1">
    <property type="entry name" value="METALLOPROTEASE PMBA"/>
    <property type="match status" value="1"/>
</dbReference>
<dbReference type="GO" id="GO:0005829">
    <property type="term" value="C:cytosol"/>
    <property type="evidence" value="ECO:0007669"/>
    <property type="project" value="TreeGrafter"/>
</dbReference>
<gene>
    <name evidence="5" type="ORF">MTY_2686</name>
</gene>
<dbReference type="Gene3D" id="3.30.2290.10">
    <property type="entry name" value="PmbA/TldD superfamily"/>
    <property type="match status" value="1"/>
</dbReference>
<dbReference type="InterPro" id="IPR035068">
    <property type="entry name" value="TldD/PmbA_N"/>
</dbReference>
<accession>A0A0S6UE21</accession>
<keyword evidence="5" id="KW-0378">Hydrolase</keyword>
<keyword evidence="5" id="KW-0645">Protease</keyword>
<feature type="domain" description="Metalloprotease TldD/E N-terminal" evidence="2">
    <location>
        <begin position="28"/>
        <end position="92"/>
    </location>
</feature>
<sequence>MDYQELEKKYLDLAGQVVEKAAKRGVLAEAYLTAGEELSIEVRDQQVEALTTARDQGLGLRVIRDHRVGFAFTTDFSPAALDACIEQALANARMATPDEHNCLPARYPGYPALDLWDPEITATPLEKKIELAKEIERQARAYDPRVKITESCSYNDSRYLVALANSQGITAAYHAANCGASTFVVAVENGESQTGFGLAYGLKFKNIDPAKVGREGASKAVRMLGAKRVNTQRAAVVFDPYVATNFLGVIAPALAADAVQKGKSLFRGRVGQQVAAPVINLIDDGCRPDGIASSPFDGEGVPTEHTLLIEKGVLRCFLHNTYTAARDGVRSTGNGARGSFKTTPEVGTTNFYIEAGSRSPEEIIKEIPKGLYVTEVMGMHTANPISGDFSVGATGIWIEKGELTTPVRGVAIAGNIIGLLEAIDAVANDLTFFGATGAPTIRIASMTISG</sequence>
<reference evidence="5" key="1">
    <citation type="journal article" date="2014" name="Gene">
        <title>Genome-guided analysis of transformation efficiency and carbon dioxide assimilation by Moorella thermoacetica Y72.</title>
        <authorList>
            <person name="Tsukahara K."/>
            <person name="Kita A."/>
            <person name="Nakashimada Y."/>
            <person name="Hoshino T."/>
            <person name="Murakami K."/>
        </authorList>
    </citation>
    <scope>NUCLEOTIDE SEQUENCE [LARGE SCALE GENOMIC DNA]</scope>
    <source>
        <strain evidence="5">Y72</strain>
    </source>
</reference>
<dbReference type="Pfam" id="PF19289">
    <property type="entry name" value="PmbA_TldD_3rd"/>
    <property type="match status" value="1"/>
</dbReference>
<proteinExistence type="inferred from homology"/>
<organism evidence="5">
    <name type="scientific">Moorella thermoacetica Y72</name>
    <dbReference type="NCBI Taxonomy" id="1325331"/>
    <lineage>
        <taxon>Bacteria</taxon>
        <taxon>Bacillati</taxon>
        <taxon>Bacillota</taxon>
        <taxon>Clostridia</taxon>
        <taxon>Neomoorellales</taxon>
        <taxon>Neomoorellaceae</taxon>
        <taxon>Neomoorella</taxon>
    </lineage>
</organism>
<evidence type="ECO:0000259" key="3">
    <source>
        <dbReference type="Pfam" id="PF19289"/>
    </source>
</evidence>
<dbReference type="InterPro" id="IPR047657">
    <property type="entry name" value="PmbA"/>
</dbReference>
<evidence type="ECO:0000256" key="1">
    <source>
        <dbReference type="ARBA" id="ARBA00005836"/>
    </source>
</evidence>
<evidence type="ECO:0000259" key="2">
    <source>
        <dbReference type="Pfam" id="PF01523"/>
    </source>
</evidence>
<comment type="similarity">
    <text evidence="1">Belongs to the peptidase U62 family.</text>
</comment>
<dbReference type="GO" id="GO:0006508">
    <property type="term" value="P:proteolysis"/>
    <property type="evidence" value="ECO:0007669"/>
    <property type="project" value="UniProtKB-KW"/>
</dbReference>
<protein>
    <submittedName>
        <fullName evidence="5">Predicted Zn-dependent proteases and their inactivated homologs</fullName>
    </submittedName>
</protein>
<evidence type="ECO:0000259" key="4">
    <source>
        <dbReference type="Pfam" id="PF19290"/>
    </source>
</evidence>
<dbReference type="Pfam" id="PF01523">
    <property type="entry name" value="PmbA_TldD_1st"/>
    <property type="match status" value="1"/>
</dbReference>
<feature type="domain" description="Metalloprotease TldD/E central" evidence="4">
    <location>
        <begin position="121"/>
        <end position="224"/>
    </location>
</feature>
<dbReference type="InterPro" id="IPR045570">
    <property type="entry name" value="Metalloprtase-TldD/E_cen_dom"/>
</dbReference>
<dbReference type="EMBL" id="DF238840">
    <property type="protein sequence ID" value="GAF27345.1"/>
    <property type="molecule type" value="Genomic_DNA"/>
</dbReference>
<dbReference type="GO" id="GO:0008237">
    <property type="term" value="F:metallopeptidase activity"/>
    <property type="evidence" value="ECO:0007669"/>
    <property type="project" value="InterPro"/>
</dbReference>
<dbReference type="SUPFAM" id="SSF111283">
    <property type="entry name" value="Putative modulator of DNA gyrase, PmbA/TldD"/>
    <property type="match status" value="1"/>
</dbReference>
<dbReference type="InterPro" id="IPR002510">
    <property type="entry name" value="Metalloprtase-TldD/E_N"/>
</dbReference>
<dbReference type="InterPro" id="IPR036059">
    <property type="entry name" value="TldD/PmbA_sf"/>
</dbReference>
<evidence type="ECO:0000313" key="5">
    <source>
        <dbReference type="EMBL" id="GAF27345.1"/>
    </source>
</evidence>
<dbReference type="Proteomes" id="UP000063718">
    <property type="component" value="Unassembled WGS sequence"/>
</dbReference>
<dbReference type="AlphaFoldDB" id="A0A0S6UE21"/>
<dbReference type="RefSeq" id="WP_025775101.1">
    <property type="nucleotide sequence ID" value="NZ_DF238840.1"/>
</dbReference>
<dbReference type="Pfam" id="PF19290">
    <property type="entry name" value="PmbA_TldD_2nd"/>
    <property type="match status" value="1"/>
</dbReference>
<name>A0A0S6UE21_NEOTH</name>
<feature type="domain" description="Metalloprotease TldD/E C-terminal" evidence="3">
    <location>
        <begin position="231"/>
        <end position="450"/>
    </location>
</feature>